<feature type="transmembrane region" description="Helical" evidence="2">
    <location>
        <begin position="46"/>
        <end position="67"/>
    </location>
</feature>
<accession>A0ABS6HV64</accession>
<dbReference type="Proteomes" id="UP000696413">
    <property type="component" value="Unassembled WGS sequence"/>
</dbReference>
<keyword evidence="4" id="KW-1185">Reference proteome</keyword>
<feature type="transmembrane region" description="Helical" evidence="2">
    <location>
        <begin position="100"/>
        <end position="117"/>
    </location>
</feature>
<evidence type="ECO:0000256" key="2">
    <source>
        <dbReference type="SAM" id="Phobius"/>
    </source>
</evidence>
<keyword evidence="2" id="KW-1133">Transmembrane helix</keyword>
<comment type="caution">
    <text evidence="3">The sequence shown here is derived from an EMBL/GenBank/DDBJ whole genome shotgun (WGS) entry which is preliminary data.</text>
</comment>
<name>A0ABS6HV64_MYCGD</name>
<sequence>MSLATAFLSAVADRFGWWEPLGQGNWGSMSAFADYTHQLVPFASGWLLTLVVWAATATETILGVLLLTGRWPRYVGAVGCLVLTVFGVAMAVSFGVESPLSYSVFTAASAAAAYAVLGTTPLPHRPAGTKSVVEEPRHNPTGAAAAQRVDNEAVRAAQAVFSEDHWRRWWT</sequence>
<feature type="transmembrane region" description="Helical" evidence="2">
    <location>
        <begin position="74"/>
        <end position="94"/>
    </location>
</feature>
<organism evidence="3 4">
    <name type="scientific">Mycolicibacterium goodii</name>
    <name type="common">Mycobacterium goodii</name>
    <dbReference type="NCBI Taxonomy" id="134601"/>
    <lineage>
        <taxon>Bacteria</taxon>
        <taxon>Bacillati</taxon>
        <taxon>Actinomycetota</taxon>
        <taxon>Actinomycetes</taxon>
        <taxon>Mycobacteriales</taxon>
        <taxon>Mycobacteriaceae</taxon>
        <taxon>Mycolicibacterium</taxon>
    </lineage>
</organism>
<reference evidence="3 4" key="1">
    <citation type="submission" date="2021-05" db="EMBL/GenBank/DDBJ databases">
        <title>Draft Genome Sequences of Clinical Respiratory Isolates of Mycobacterium goodii Recovered in Ireland.</title>
        <authorList>
            <person name="Flanagan P.R."/>
            <person name="Mok S."/>
            <person name="Roycroft E."/>
            <person name="Rogers T.R."/>
            <person name="Fitzgibbon M."/>
        </authorList>
    </citation>
    <scope>NUCLEOTIDE SEQUENCE [LARGE SCALE GENOMIC DNA]</scope>
    <source>
        <strain evidence="3 4">14IE55</strain>
    </source>
</reference>
<evidence type="ECO:0000313" key="3">
    <source>
        <dbReference type="EMBL" id="MBU8826573.1"/>
    </source>
</evidence>
<feature type="region of interest" description="Disordered" evidence="1">
    <location>
        <begin position="126"/>
        <end position="147"/>
    </location>
</feature>
<keyword evidence="2" id="KW-0472">Membrane</keyword>
<proteinExistence type="predicted"/>
<protein>
    <recommendedName>
        <fullName evidence="5">DoxX family protein</fullName>
    </recommendedName>
</protein>
<evidence type="ECO:0008006" key="5">
    <source>
        <dbReference type="Google" id="ProtNLM"/>
    </source>
</evidence>
<dbReference type="EMBL" id="JAHBOM010000027">
    <property type="protein sequence ID" value="MBU8826573.1"/>
    <property type="molecule type" value="Genomic_DNA"/>
</dbReference>
<evidence type="ECO:0000256" key="1">
    <source>
        <dbReference type="SAM" id="MobiDB-lite"/>
    </source>
</evidence>
<keyword evidence="2" id="KW-0812">Transmembrane</keyword>
<gene>
    <name evidence="3" type="ORF">KL859_27345</name>
</gene>
<evidence type="ECO:0000313" key="4">
    <source>
        <dbReference type="Proteomes" id="UP000696413"/>
    </source>
</evidence>